<dbReference type="Proteomes" id="UP000256431">
    <property type="component" value="Unassembled WGS sequence"/>
</dbReference>
<dbReference type="AlphaFoldDB" id="A0A3D8GYQ8"/>
<evidence type="ECO:0000313" key="1">
    <source>
        <dbReference type="EMBL" id="RDU39329.1"/>
    </source>
</evidence>
<sequence>MMVNGLILFIQVGLLALLVLLAVRVISLVRSEPIAVGRQKVWPATKDTVATDLPSNNSEWPVASRRPVPETAPDRAELITRLHILAGLQERDCRVKGLVLATAPDAVKAYATAWLYGAGCALSDKGSRHSEALAGIVAQTINRKTGIRQPEAMQAISTLTDSAVYLACFRAGLEGAEFWRYNHFVPPTSSLYDAITANAFI</sequence>
<keyword evidence="2" id="KW-1185">Reference proteome</keyword>
<name>A0A3D8GYQ8_9GAMM</name>
<protein>
    <submittedName>
        <fullName evidence="1">Uncharacterized protein</fullName>
    </submittedName>
</protein>
<evidence type="ECO:0000313" key="2">
    <source>
        <dbReference type="Proteomes" id="UP000256431"/>
    </source>
</evidence>
<accession>A0A3D8GYQ8</accession>
<reference evidence="1 2" key="1">
    <citation type="submission" date="2018-08" db="EMBL/GenBank/DDBJ databases">
        <title>Genome sequence of Marinobacter flavimaris KCTC 12185.</title>
        <authorList>
            <person name="Chun J."/>
            <person name="Kim B.-Y."/>
            <person name="Choi S.-B."/>
            <person name="Kwak M.-J."/>
        </authorList>
    </citation>
    <scope>NUCLEOTIDE SEQUENCE [LARGE SCALE GENOMIC DNA]</scope>
    <source>
        <strain evidence="1 2">KCTC 12185</strain>
    </source>
</reference>
<dbReference type="EMBL" id="QRDH01000012">
    <property type="protein sequence ID" value="RDU39329.1"/>
    <property type="molecule type" value="Genomic_DNA"/>
</dbReference>
<gene>
    <name evidence="1" type="ORF">DXI23_18890</name>
</gene>
<organism evidence="1 2">
    <name type="scientific">Marinobacter flavimaris</name>
    <dbReference type="NCBI Taxonomy" id="262076"/>
    <lineage>
        <taxon>Bacteria</taxon>
        <taxon>Pseudomonadati</taxon>
        <taxon>Pseudomonadota</taxon>
        <taxon>Gammaproteobacteria</taxon>
        <taxon>Pseudomonadales</taxon>
        <taxon>Marinobacteraceae</taxon>
        <taxon>Marinobacter</taxon>
    </lineage>
</organism>
<dbReference type="RefSeq" id="WP_104271961.1">
    <property type="nucleotide sequence ID" value="NZ_PSSW01000013.1"/>
</dbReference>
<comment type="caution">
    <text evidence="1">The sequence shown here is derived from an EMBL/GenBank/DDBJ whole genome shotgun (WGS) entry which is preliminary data.</text>
</comment>
<proteinExistence type="predicted"/>